<organism evidence="2 3">
    <name type="scientific">Linum trigynum</name>
    <dbReference type="NCBI Taxonomy" id="586398"/>
    <lineage>
        <taxon>Eukaryota</taxon>
        <taxon>Viridiplantae</taxon>
        <taxon>Streptophyta</taxon>
        <taxon>Embryophyta</taxon>
        <taxon>Tracheophyta</taxon>
        <taxon>Spermatophyta</taxon>
        <taxon>Magnoliopsida</taxon>
        <taxon>eudicotyledons</taxon>
        <taxon>Gunneridae</taxon>
        <taxon>Pentapetalae</taxon>
        <taxon>rosids</taxon>
        <taxon>fabids</taxon>
        <taxon>Malpighiales</taxon>
        <taxon>Linaceae</taxon>
        <taxon>Linum</taxon>
    </lineage>
</organism>
<evidence type="ECO:0000313" key="3">
    <source>
        <dbReference type="Proteomes" id="UP001497516"/>
    </source>
</evidence>
<gene>
    <name evidence="2" type="ORF">LTRI10_LOCUS52753</name>
</gene>
<dbReference type="Proteomes" id="UP001497516">
    <property type="component" value="Chromosome 9"/>
</dbReference>
<accession>A0AAV2GTR5</accession>
<sequence length="123" mass="12930">MIIGGIRLGVLSEVLRQSFAARKLHNDDGGDQKTRTVASRSPPYIDDIDSASSFPTLLGGSPCPQLPLAKSFLPVAPSSTPRPTQASPEIQISVLNRSTATAKNSIGGRFLTAQCKPLSKAKG</sequence>
<evidence type="ECO:0000313" key="2">
    <source>
        <dbReference type="EMBL" id="CAL1413529.1"/>
    </source>
</evidence>
<dbReference type="AlphaFoldDB" id="A0AAV2GTR5"/>
<feature type="region of interest" description="Disordered" evidence="1">
    <location>
        <begin position="24"/>
        <end position="45"/>
    </location>
</feature>
<protein>
    <submittedName>
        <fullName evidence="2">Uncharacterized protein</fullName>
    </submittedName>
</protein>
<proteinExistence type="predicted"/>
<dbReference type="EMBL" id="OZ034822">
    <property type="protein sequence ID" value="CAL1413529.1"/>
    <property type="molecule type" value="Genomic_DNA"/>
</dbReference>
<feature type="compositionally biased region" description="Basic and acidic residues" evidence="1">
    <location>
        <begin position="24"/>
        <end position="34"/>
    </location>
</feature>
<name>A0AAV2GTR5_9ROSI</name>
<reference evidence="2 3" key="1">
    <citation type="submission" date="2024-04" db="EMBL/GenBank/DDBJ databases">
        <authorList>
            <person name="Fracassetti M."/>
        </authorList>
    </citation>
    <scope>NUCLEOTIDE SEQUENCE [LARGE SCALE GENOMIC DNA]</scope>
</reference>
<keyword evidence="3" id="KW-1185">Reference proteome</keyword>
<evidence type="ECO:0000256" key="1">
    <source>
        <dbReference type="SAM" id="MobiDB-lite"/>
    </source>
</evidence>